<reference evidence="6" key="1">
    <citation type="submission" date="2022-03" db="EMBL/GenBank/DDBJ databases">
        <authorList>
            <person name="Martin C."/>
        </authorList>
    </citation>
    <scope>NUCLEOTIDE SEQUENCE</scope>
</reference>
<dbReference type="Pfam" id="PF01274">
    <property type="entry name" value="MS_TIM-barrel"/>
    <property type="match status" value="1"/>
</dbReference>
<dbReference type="SUPFAM" id="SSF51645">
    <property type="entry name" value="Malate synthase G"/>
    <property type="match status" value="1"/>
</dbReference>
<dbReference type="GO" id="GO:0006099">
    <property type="term" value="P:tricarboxylic acid cycle"/>
    <property type="evidence" value="ECO:0007669"/>
    <property type="project" value="UniProtKB-KW"/>
</dbReference>
<keyword evidence="7" id="KW-1185">Reference proteome</keyword>
<dbReference type="GO" id="GO:0004474">
    <property type="term" value="F:malate synthase activity"/>
    <property type="evidence" value="ECO:0007669"/>
    <property type="project" value="UniProtKB-EC"/>
</dbReference>
<organism evidence="6 7">
    <name type="scientific">Owenia fusiformis</name>
    <name type="common">Polychaete worm</name>
    <dbReference type="NCBI Taxonomy" id="6347"/>
    <lineage>
        <taxon>Eukaryota</taxon>
        <taxon>Metazoa</taxon>
        <taxon>Spiralia</taxon>
        <taxon>Lophotrochozoa</taxon>
        <taxon>Annelida</taxon>
        <taxon>Polychaeta</taxon>
        <taxon>Sedentaria</taxon>
        <taxon>Canalipalpata</taxon>
        <taxon>Sabellida</taxon>
        <taxon>Oweniida</taxon>
        <taxon>Oweniidae</taxon>
        <taxon>Owenia</taxon>
    </lineage>
</organism>
<name>A0A8J1TIZ0_OWEFU</name>
<evidence type="ECO:0000256" key="2">
    <source>
        <dbReference type="ARBA" id="ARBA00022435"/>
    </source>
</evidence>
<dbReference type="Pfam" id="PF20659">
    <property type="entry name" value="MS_C"/>
    <property type="match status" value="1"/>
</dbReference>
<dbReference type="InterPro" id="IPR001465">
    <property type="entry name" value="Malate_synthase_TIM"/>
</dbReference>
<dbReference type="InterPro" id="IPR044856">
    <property type="entry name" value="Malate_synth_C_sf"/>
</dbReference>
<evidence type="ECO:0000256" key="3">
    <source>
        <dbReference type="ARBA" id="ARBA00022532"/>
    </source>
</evidence>
<gene>
    <name evidence="6" type="ORF">OFUS_LOCUS5292</name>
</gene>
<dbReference type="GO" id="GO:0005737">
    <property type="term" value="C:cytoplasm"/>
    <property type="evidence" value="ECO:0007669"/>
    <property type="project" value="TreeGrafter"/>
</dbReference>
<dbReference type="InterPro" id="IPR011076">
    <property type="entry name" value="Malate_synth_sf"/>
</dbReference>
<dbReference type="PIRSF" id="PIRSF001363">
    <property type="entry name" value="Malate_synth"/>
    <property type="match status" value="1"/>
</dbReference>
<keyword evidence="2" id="KW-0329">Glyoxylate bypass</keyword>
<comment type="caution">
    <text evidence="6">The sequence shown here is derived from an EMBL/GenBank/DDBJ whole genome shotgun (WGS) entry which is preliminary data.</text>
</comment>
<dbReference type="InterPro" id="IPR046363">
    <property type="entry name" value="MS_N_TIM-barrel_dom"/>
</dbReference>
<dbReference type="Gene3D" id="3.20.20.360">
    <property type="entry name" value="Malate synthase, domain 3"/>
    <property type="match status" value="1"/>
</dbReference>
<dbReference type="InterPro" id="IPR048356">
    <property type="entry name" value="MS_N"/>
</dbReference>
<dbReference type="InterPro" id="IPR006252">
    <property type="entry name" value="Malate_synthA"/>
</dbReference>
<evidence type="ECO:0000256" key="5">
    <source>
        <dbReference type="ARBA" id="ARBA00047918"/>
    </source>
</evidence>
<dbReference type="OrthoDB" id="4078635at2759"/>
<proteinExistence type="predicted"/>
<dbReference type="PANTHER" id="PTHR42902">
    <property type="entry name" value="MALATE SYNTHASE"/>
    <property type="match status" value="1"/>
</dbReference>
<dbReference type="FunFam" id="3.20.20.360:FF:000001">
    <property type="entry name" value="Malate synthase"/>
    <property type="match status" value="1"/>
</dbReference>
<dbReference type="Pfam" id="PF20656">
    <property type="entry name" value="MS_N"/>
    <property type="match status" value="1"/>
</dbReference>
<dbReference type="EMBL" id="CAIIXF020000002">
    <property type="protein sequence ID" value="CAH1778363.1"/>
    <property type="molecule type" value="Genomic_DNA"/>
</dbReference>
<dbReference type="Gene3D" id="1.20.1220.12">
    <property type="entry name" value="Malate synthase, domain III"/>
    <property type="match status" value="1"/>
</dbReference>
<dbReference type="Proteomes" id="UP000749559">
    <property type="component" value="Unassembled WGS sequence"/>
</dbReference>
<accession>A0A8J1TIZ0</accession>
<dbReference type="FunFam" id="1.20.1220.12:FF:000001">
    <property type="entry name" value="Malate synthase"/>
    <property type="match status" value="1"/>
</dbReference>
<keyword evidence="4" id="KW-0808">Transferase</keyword>
<dbReference type="EC" id="2.3.3.9" evidence="1"/>
<evidence type="ECO:0000313" key="7">
    <source>
        <dbReference type="Proteomes" id="UP000749559"/>
    </source>
</evidence>
<protein>
    <recommendedName>
        <fullName evidence="1">malate synthase</fullName>
        <ecNumber evidence="1">2.3.3.9</ecNumber>
    </recommendedName>
</protein>
<sequence length="541" mass="61563">MGLFEISAPPKGLELQYKELFTTEALNFVAELVLKFESEVEQILRDRQIKKIQLDKECVLPSFLEETKHIRDSDWRVAPLPERLLCRHVDIGDISPTNQELFHKALRSKASGVQVDFDDGHCPTWNNQIIGLYNVQQVVAGKIPDIDIATSPLLMLRPRAWNMMESNMMVNGKQVPGALFDFGLLMYHNAASLHRHKSGPFFYLSKLENHIEARLWEEILTFTEKQLKLPRGTAKVCVLIENILAAFETHEILYELRDHSLGLNCGVFDYSASIIQKFGKWKGFVLPDRQKYVSMNEHFLQQYLALVVQTCHQRACPVTAGMAAGVLPSNNKQKSQEIIENVLKSKRTEVVAGVDGFLVYDLGLVEPALQLLQEPRECVPKLNNQITSSDLLRIPQGGDTMEGLKHNIAVTILFIYAWFQGEGHFVYKGNVEDSATAEISRSQIWQWIRHQVPLETSTSTAAMATTESTPVTIVTVKLVKTLIEAFLLDCHNSDVMYKQDSRRLEAAARVMENIVTSREFLNFITTYLYESNIVKYMQKME</sequence>
<dbReference type="AlphaFoldDB" id="A0A8J1TIZ0"/>
<evidence type="ECO:0000313" key="6">
    <source>
        <dbReference type="EMBL" id="CAH1778363.1"/>
    </source>
</evidence>
<dbReference type="GO" id="GO:0006097">
    <property type="term" value="P:glyoxylate cycle"/>
    <property type="evidence" value="ECO:0007669"/>
    <property type="project" value="UniProtKB-KW"/>
</dbReference>
<keyword evidence="3" id="KW-0816">Tricarboxylic acid cycle</keyword>
<dbReference type="InterPro" id="IPR048355">
    <property type="entry name" value="MS_C"/>
</dbReference>
<evidence type="ECO:0000256" key="4">
    <source>
        <dbReference type="ARBA" id="ARBA00022679"/>
    </source>
</evidence>
<dbReference type="PANTHER" id="PTHR42902:SF2">
    <property type="entry name" value="MALATE SYNTHASE"/>
    <property type="match status" value="1"/>
</dbReference>
<evidence type="ECO:0000256" key="1">
    <source>
        <dbReference type="ARBA" id="ARBA00012636"/>
    </source>
</evidence>
<comment type="catalytic activity">
    <reaction evidence="5">
        <text>glyoxylate + acetyl-CoA + H2O = (S)-malate + CoA + H(+)</text>
        <dbReference type="Rhea" id="RHEA:18181"/>
        <dbReference type="ChEBI" id="CHEBI:15377"/>
        <dbReference type="ChEBI" id="CHEBI:15378"/>
        <dbReference type="ChEBI" id="CHEBI:15589"/>
        <dbReference type="ChEBI" id="CHEBI:36655"/>
        <dbReference type="ChEBI" id="CHEBI:57287"/>
        <dbReference type="ChEBI" id="CHEBI:57288"/>
        <dbReference type="EC" id="2.3.3.9"/>
    </reaction>
</comment>